<keyword evidence="5 6" id="KW-0472">Membrane</keyword>
<comment type="function">
    <text evidence="6">Part of an energy-coupled inorganic carbon pump.</text>
</comment>
<dbReference type="STRING" id="92487.SAMN02745130_02961"/>
<keyword evidence="4 6" id="KW-0862">Zinc</keyword>
<dbReference type="PANTHER" id="PTHR38344">
    <property type="entry name" value="UPF0753 PROTEIN AQ_863"/>
    <property type="match status" value="1"/>
</dbReference>
<keyword evidence="8" id="KW-1185">Reference proteome</keyword>
<dbReference type="AlphaFoldDB" id="A0A1T4XGB5"/>
<reference evidence="7 8" key="1">
    <citation type="submission" date="2017-02" db="EMBL/GenBank/DDBJ databases">
        <authorList>
            <person name="Peterson S.W."/>
        </authorList>
    </citation>
    <scope>NUCLEOTIDE SEQUENCE [LARGE SCALE GENOMIC DNA]</scope>
    <source>
        <strain evidence="7 8">ATCC 49788</strain>
    </source>
</reference>
<comment type="cofactor">
    <cofactor evidence="6">
        <name>Zn(2+)</name>
        <dbReference type="ChEBI" id="CHEBI:29105"/>
    </cofactor>
</comment>
<dbReference type="Pfam" id="PF10070">
    <property type="entry name" value="DabA"/>
    <property type="match status" value="1"/>
</dbReference>
<feature type="binding site" evidence="6">
    <location>
        <position position="763"/>
    </location>
    <ligand>
        <name>Zn(2+)</name>
        <dbReference type="ChEBI" id="CHEBI:29105"/>
    </ligand>
</feature>
<evidence type="ECO:0000256" key="5">
    <source>
        <dbReference type="ARBA" id="ARBA00023136"/>
    </source>
</evidence>
<dbReference type="GO" id="GO:0008270">
    <property type="term" value="F:zinc ion binding"/>
    <property type="evidence" value="ECO:0007669"/>
    <property type="project" value="UniProtKB-UniRule"/>
</dbReference>
<dbReference type="InterPro" id="IPR018752">
    <property type="entry name" value="DabA"/>
</dbReference>
<comment type="subunit">
    <text evidence="6">Forms a complex with DabB.</text>
</comment>
<evidence type="ECO:0000256" key="6">
    <source>
        <dbReference type="HAMAP-Rule" id="MF_01871"/>
    </source>
</evidence>
<comment type="similarity">
    <text evidence="6">Belongs to the inorganic carbon transporter (TC 9.A.2) DabA family.</text>
</comment>
<evidence type="ECO:0000256" key="3">
    <source>
        <dbReference type="ARBA" id="ARBA00022723"/>
    </source>
</evidence>
<gene>
    <name evidence="6" type="primary">dabA</name>
    <name evidence="7" type="ORF">SAMN02745130_02961</name>
</gene>
<keyword evidence="2 6" id="KW-1003">Cell membrane</keyword>
<dbReference type="Proteomes" id="UP000190460">
    <property type="component" value="Unassembled WGS sequence"/>
</dbReference>
<sequence length="1083" mass="122390">MDIQAQHLYLQKQIDALTTVLPIQAPLPDFVHFNPLMHYEQLPFAQALKQVYQRTGALAYLSQSEYRRFYDQGRITAADLQAVLASEPEFGSDEQILEGWTVRDLSQLMLLHPIKKLSYRQVRWKIEEEQALEKFQSAVAATSQTRLLQAAHVDPANPGSALQALWKATLSLLDIHEDFSHPEAVTYLSASNLSHLWQEIKETAHLDELDMEQQVTHAGHERLHRLIEQVGPMTTLRGLLKALTGEDVLHTLCPLLFRQLGQWLDLELSGLSEKSGGFLAYWKNLALNDHFPGFSELDPWHDYILSLEDNPLTIIRSELMRIGIARENWGAYLRSLALEMPGWSGMVNWRAQHPQYAEQPTAVAMADYLAVRLVLEHLHCRQVTREYWNIEASLPELRGYFNHNLPELLVRFYAWQARLPEHLQMLASGLLSGIGDEISAEQWHQLAHMIMTWKLAAGTTLPVRMDMYQVVWRVFVLSQHLGLAASQLERLTREQIGRISLLMQALDDPNTRGYLWLRAYEHHYRLSVFNALMSPIQLNQPSQPLAQLLFCMDDREESMRRHLEEIEPRFVTLGVAGVFGLPNYWRSFNNPKMLKLAQPVVTAVHEFREVADPSDSPAEIAGYSHKLSRLEKLKLFKSHALRQSAWQTCLSLPVLSGLALSELLGRSLAAGSYQQHKQHLIKNLLKPVNLRVDYTAATATATLKTTQAPQSALQLGLNLEEKIEKIAVFIKAAGFTQRFARLVCLIAHRAQHLNNPHLLAYGCGACSGRFGGPNARAFVGSINDPEVRAGLALKHHIHLPADCWFVAAEHDTTNDDITWFDTDLIPNTHQAEFEHLQAQLVKASRASAHERCRKFATAPLTLSPLQAYRHVHNRAAAPDQARAELGHQGCAVAFIGKRTMSQQRFWDRRSFLISYDYAQDPEGRLLEGQLLGNGVVGVGIVLDYYFSRIQNGYLGSGSKILHNLVGGFAVMEGTASDLRTGLAQQMTELHEPMRLLVVVEALVETVTAIYQRQAYLKQLLDNEWLQLAVKDPQAEALYEFIPGKGLIKWDNIPLPLPVSSSSLDWYLGKRDYLPPAKIMSVAA</sequence>
<proteinExistence type="inferred from homology"/>
<dbReference type="RefSeq" id="WP_078923413.1">
    <property type="nucleotide sequence ID" value="NZ_FUYB01000017.1"/>
</dbReference>
<feature type="binding site" evidence="6">
    <location>
        <position position="551"/>
    </location>
    <ligand>
        <name>Zn(2+)</name>
        <dbReference type="ChEBI" id="CHEBI:29105"/>
    </ligand>
</feature>
<protein>
    <recommendedName>
        <fullName evidence="6">Probable inorganic carbon transporter subunit DabA</fullName>
    </recommendedName>
</protein>
<evidence type="ECO:0000256" key="1">
    <source>
        <dbReference type="ARBA" id="ARBA00022448"/>
    </source>
</evidence>
<dbReference type="HAMAP" id="MF_01871">
    <property type="entry name" value="DabA"/>
    <property type="match status" value="1"/>
</dbReference>
<evidence type="ECO:0000256" key="2">
    <source>
        <dbReference type="ARBA" id="ARBA00022475"/>
    </source>
</evidence>
<name>A0A1T4XGB5_9GAMM</name>
<accession>A0A1T4XGB5</accession>
<evidence type="ECO:0000313" key="8">
    <source>
        <dbReference type="Proteomes" id="UP000190460"/>
    </source>
</evidence>
<evidence type="ECO:0000256" key="4">
    <source>
        <dbReference type="ARBA" id="ARBA00022833"/>
    </source>
</evidence>
<keyword evidence="3 6" id="KW-0479">Metal-binding</keyword>
<feature type="binding site" evidence="6">
    <location>
        <position position="748"/>
    </location>
    <ligand>
        <name>Zn(2+)</name>
        <dbReference type="ChEBI" id="CHEBI:29105"/>
    </ligand>
</feature>
<dbReference type="EMBL" id="FUYB01000017">
    <property type="protein sequence ID" value="SKA88560.1"/>
    <property type="molecule type" value="Genomic_DNA"/>
</dbReference>
<dbReference type="OrthoDB" id="9805101at2"/>
<dbReference type="PANTHER" id="PTHR38344:SF1">
    <property type="entry name" value="INORGANIC CARBON TRANSPORTER SUBUNIT DABA-RELATED"/>
    <property type="match status" value="1"/>
</dbReference>
<feature type="binding site" evidence="6">
    <location>
        <position position="553"/>
    </location>
    <ligand>
        <name>Zn(2+)</name>
        <dbReference type="ChEBI" id="CHEBI:29105"/>
    </ligand>
</feature>
<keyword evidence="1 6" id="KW-0813">Transport</keyword>
<comment type="subcellular location">
    <subcellularLocation>
        <location evidence="6">Cell membrane</location>
        <topology evidence="6">Peripheral membrane protein</topology>
    </subcellularLocation>
</comment>
<evidence type="ECO:0000313" key="7">
    <source>
        <dbReference type="EMBL" id="SKA88560.1"/>
    </source>
</evidence>
<dbReference type="GO" id="GO:0005886">
    <property type="term" value="C:plasma membrane"/>
    <property type="evidence" value="ECO:0007669"/>
    <property type="project" value="UniProtKB-SubCell"/>
</dbReference>
<organism evidence="7 8">
    <name type="scientific">Thiothrix eikelboomii</name>
    <dbReference type="NCBI Taxonomy" id="92487"/>
    <lineage>
        <taxon>Bacteria</taxon>
        <taxon>Pseudomonadati</taxon>
        <taxon>Pseudomonadota</taxon>
        <taxon>Gammaproteobacteria</taxon>
        <taxon>Thiotrichales</taxon>
        <taxon>Thiotrichaceae</taxon>
        <taxon>Thiothrix</taxon>
    </lineage>
</organism>